<protein>
    <submittedName>
        <fullName evidence="3">Uncharacterized protein</fullName>
    </submittedName>
</protein>
<sequence length="300" mass="32734">VKKWEPTGLLEGLDETEIHSMSILLENQARQLIDETSKTSTSTNSEEWSGVALPLVRRIFSEIAAKDFVSVQPMNLPSGLIFYLDFKYATAQPGFTVATGSLNQVGTVHGVTTGSEASDGLYGAGRFAYSINDQAATGLALVASGAADWGDVDFDPDLSASIAAGTPISRITIATSGLTRPDLEGVRAFKISHAADAPLAPAWYPAYTVITGSSVLSLYGLRDCKDLDLIYYNNAPVDSHNQYLETHYKLTLDNIVNNPLYYLYHNGFKYVSLDVIKNMKVIRNEPKDIIDVQLIEKMRA</sequence>
<reference evidence="3" key="1">
    <citation type="journal article" date="2015" name="Nature">
        <title>Complex archaea that bridge the gap between prokaryotes and eukaryotes.</title>
        <authorList>
            <person name="Spang A."/>
            <person name="Saw J.H."/>
            <person name="Jorgensen S.L."/>
            <person name="Zaremba-Niedzwiedzka K."/>
            <person name="Martijn J."/>
            <person name="Lind A.E."/>
            <person name="van Eijk R."/>
            <person name="Schleper C."/>
            <person name="Guy L."/>
            <person name="Ettema T.J."/>
        </authorList>
    </citation>
    <scope>NUCLEOTIDE SEQUENCE</scope>
</reference>
<feature type="non-terminal residue" evidence="3">
    <location>
        <position position="1"/>
    </location>
</feature>
<organism evidence="3">
    <name type="scientific">marine sediment metagenome</name>
    <dbReference type="NCBI Taxonomy" id="412755"/>
    <lineage>
        <taxon>unclassified sequences</taxon>
        <taxon>metagenomes</taxon>
        <taxon>ecological metagenomes</taxon>
    </lineage>
</organism>
<comment type="subcellular location">
    <subcellularLocation>
        <location evidence="1">Virion</location>
    </subcellularLocation>
</comment>
<gene>
    <name evidence="3" type="ORF">LCGC14_2376500</name>
</gene>
<dbReference type="GO" id="GO:0044423">
    <property type="term" value="C:virion component"/>
    <property type="evidence" value="ECO:0007669"/>
    <property type="project" value="UniProtKB-KW"/>
</dbReference>
<comment type="caution">
    <text evidence="3">The sequence shown here is derived from an EMBL/GenBank/DDBJ whole genome shotgun (WGS) entry which is preliminary data.</text>
</comment>
<accession>A0A0F9EWV6</accession>
<dbReference type="AlphaFoldDB" id="A0A0F9EWV6"/>
<name>A0A0F9EWV6_9ZZZZ</name>
<proteinExistence type="predicted"/>
<dbReference type="InterPro" id="IPR010762">
    <property type="entry name" value="Gp23/Gp24_T4-like"/>
</dbReference>
<keyword evidence="2" id="KW-0946">Virion</keyword>
<evidence type="ECO:0000313" key="3">
    <source>
        <dbReference type="EMBL" id="KKL28303.1"/>
    </source>
</evidence>
<dbReference type="EMBL" id="LAZR01035144">
    <property type="protein sequence ID" value="KKL28303.1"/>
    <property type="molecule type" value="Genomic_DNA"/>
</dbReference>
<evidence type="ECO:0000256" key="1">
    <source>
        <dbReference type="ARBA" id="ARBA00004328"/>
    </source>
</evidence>
<dbReference type="Pfam" id="PF07068">
    <property type="entry name" value="Gp23"/>
    <property type="match status" value="1"/>
</dbReference>
<evidence type="ECO:0000256" key="2">
    <source>
        <dbReference type="ARBA" id="ARBA00022844"/>
    </source>
</evidence>